<dbReference type="InterPro" id="IPR007410">
    <property type="entry name" value="LpqE-like"/>
</dbReference>
<dbReference type="EMBL" id="VOPY01000001">
    <property type="protein sequence ID" value="TXC74169.1"/>
    <property type="molecule type" value="Genomic_DNA"/>
</dbReference>
<dbReference type="PANTHER" id="PTHR36302:SF1">
    <property type="entry name" value="COPPER CHAPERONE PCU(A)C"/>
    <property type="match status" value="1"/>
</dbReference>
<name>A0A5C6UML1_9SPHN</name>
<dbReference type="Gene3D" id="2.60.40.1890">
    <property type="entry name" value="PCu(A)C copper chaperone"/>
    <property type="match status" value="1"/>
</dbReference>
<sequence>MAQRKEFIMFSRRLLILSSAALALTSLAGCNKATDMLNPPALHVDRAYVKLAANPDAPSALYFTVHGGASDTKLLNVLIDSALRYEMHESVTSGGMSDMKKLEYAVIPAGKDVAFKPGGMHVMVWGISKSAIAANKMPVIFVFQNGDRIEFDAQFVKPGADAGAAMAHDGMAMGNEVMGNEAQ</sequence>
<reference evidence="2 3" key="1">
    <citation type="submission" date="2019-08" db="EMBL/GenBank/DDBJ databases">
        <title>Sphingorhabdus soil sp. nov., isolated from arctic soil.</title>
        <authorList>
            <person name="Liu Y."/>
        </authorList>
    </citation>
    <scope>NUCLEOTIDE SEQUENCE [LARGE SCALE GENOMIC DNA]</scope>
    <source>
        <strain evidence="2 3">D-2Q-5-6</strain>
    </source>
</reference>
<dbReference type="PROSITE" id="PS51257">
    <property type="entry name" value="PROKAR_LIPOPROTEIN"/>
    <property type="match status" value="1"/>
</dbReference>
<dbReference type="InterPro" id="IPR058248">
    <property type="entry name" value="Lxx211020-like"/>
</dbReference>
<dbReference type="AlphaFoldDB" id="A0A5C6UML1"/>
<organism evidence="2 3">
    <name type="scientific">Flavisphingopyxis soli</name>
    <dbReference type="NCBI Taxonomy" id="2601267"/>
    <lineage>
        <taxon>Bacteria</taxon>
        <taxon>Pseudomonadati</taxon>
        <taxon>Pseudomonadota</taxon>
        <taxon>Alphaproteobacteria</taxon>
        <taxon>Sphingomonadales</taxon>
        <taxon>Sphingopyxidaceae</taxon>
        <taxon>Flavisphingopyxis</taxon>
    </lineage>
</organism>
<protein>
    <submittedName>
        <fullName evidence="2">Copper chaperone PCu(A)C</fullName>
    </submittedName>
</protein>
<keyword evidence="3" id="KW-1185">Reference proteome</keyword>
<dbReference type="PANTHER" id="PTHR36302">
    <property type="entry name" value="BLR7088 PROTEIN"/>
    <property type="match status" value="1"/>
</dbReference>
<evidence type="ECO:0000313" key="3">
    <source>
        <dbReference type="Proteomes" id="UP000321129"/>
    </source>
</evidence>
<proteinExistence type="predicted"/>
<gene>
    <name evidence="2" type="ORF">FSZ31_05495</name>
</gene>
<comment type="caution">
    <text evidence="2">The sequence shown here is derived from an EMBL/GenBank/DDBJ whole genome shotgun (WGS) entry which is preliminary data.</text>
</comment>
<keyword evidence="1" id="KW-0732">Signal</keyword>
<feature type="signal peptide" evidence="1">
    <location>
        <begin position="1"/>
        <end position="28"/>
    </location>
</feature>
<evidence type="ECO:0000313" key="2">
    <source>
        <dbReference type="EMBL" id="TXC74169.1"/>
    </source>
</evidence>
<dbReference type="Pfam" id="PF04314">
    <property type="entry name" value="PCuAC"/>
    <property type="match status" value="1"/>
</dbReference>
<dbReference type="Proteomes" id="UP000321129">
    <property type="component" value="Unassembled WGS sequence"/>
</dbReference>
<dbReference type="SUPFAM" id="SSF110087">
    <property type="entry name" value="DR1885-like metal-binding protein"/>
    <property type="match status" value="1"/>
</dbReference>
<dbReference type="InterPro" id="IPR036182">
    <property type="entry name" value="PCuAC_sf"/>
</dbReference>
<feature type="chain" id="PRO_5023046015" evidence="1">
    <location>
        <begin position="29"/>
        <end position="183"/>
    </location>
</feature>
<evidence type="ECO:0000256" key="1">
    <source>
        <dbReference type="SAM" id="SignalP"/>
    </source>
</evidence>
<accession>A0A5C6UML1</accession>